<dbReference type="GO" id="GO:0043137">
    <property type="term" value="P:DNA replication, removal of RNA primer"/>
    <property type="evidence" value="ECO:0007669"/>
    <property type="project" value="TreeGrafter"/>
</dbReference>
<keyword evidence="8" id="KW-0963">Cytoplasm</keyword>
<keyword evidence="10" id="KW-0479">Metal-binding</keyword>
<evidence type="ECO:0000256" key="6">
    <source>
        <dbReference type="ARBA" id="ARBA00012180"/>
    </source>
</evidence>
<comment type="cofactor">
    <cofactor evidence="2">
        <name>Mn(2+)</name>
        <dbReference type="ChEBI" id="CHEBI:29035"/>
    </cofactor>
</comment>
<evidence type="ECO:0000256" key="1">
    <source>
        <dbReference type="ARBA" id="ARBA00000077"/>
    </source>
</evidence>
<dbReference type="PANTHER" id="PTHR10954">
    <property type="entry name" value="RIBONUCLEASE H2 SUBUNIT A"/>
    <property type="match status" value="1"/>
</dbReference>
<dbReference type="HAMAP" id="MF_00052_B">
    <property type="entry name" value="RNase_HII_B"/>
    <property type="match status" value="1"/>
</dbReference>
<dbReference type="GO" id="GO:0006298">
    <property type="term" value="P:mismatch repair"/>
    <property type="evidence" value="ECO:0007669"/>
    <property type="project" value="TreeGrafter"/>
</dbReference>
<dbReference type="SUPFAM" id="SSF53098">
    <property type="entry name" value="Ribonuclease H-like"/>
    <property type="match status" value="1"/>
</dbReference>
<reference evidence="15" key="1">
    <citation type="submission" date="2018-05" db="EMBL/GenBank/DDBJ databases">
        <authorList>
            <person name="Lanie J.A."/>
            <person name="Ng W.-L."/>
            <person name="Kazmierczak K.M."/>
            <person name="Andrzejewski T.M."/>
            <person name="Davidsen T.M."/>
            <person name="Wayne K.J."/>
            <person name="Tettelin H."/>
            <person name="Glass J.I."/>
            <person name="Rusch D."/>
            <person name="Podicherti R."/>
            <person name="Tsui H.-C.T."/>
            <person name="Winkler M.E."/>
        </authorList>
    </citation>
    <scope>NUCLEOTIDE SEQUENCE</scope>
</reference>
<comment type="subcellular location">
    <subcellularLocation>
        <location evidence="4">Cytoplasm</location>
    </subcellularLocation>
</comment>
<dbReference type="GO" id="GO:0003723">
    <property type="term" value="F:RNA binding"/>
    <property type="evidence" value="ECO:0007669"/>
    <property type="project" value="InterPro"/>
</dbReference>
<protein>
    <recommendedName>
        <fullName evidence="7">Ribonuclease HII</fullName>
        <ecNumber evidence="6">3.1.26.4</ecNumber>
    </recommendedName>
</protein>
<feature type="non-terminal residue" evidence="15">
    <location>
        <position position="1"/>
    </location>
</feature>
<dbReference type="AlphaFoldDB" id="A0A381XQ79"/>
<dbReference type="InterPro" id="IPR012337">
    <property type="entry name" value="RNaseH-like_sf"/>
</dbReference>
<proteinExistence type="inferred from homology"/>
<evidence type="ECO:0000256" key="4">
    <source>
        <dbReference type="ARBA" id="ARBA00004496"/>
    </source>
</evidence>
<comment type="similarity">
    <text evidence="5">Belongs to the RNase HII family.</text>
</comment>
<evidence type="ECO:0000259" key="14">
    <source>
        <dbReference type="PROSITE" id="PS51975"/>
    </source>
</evidence>
<accession>A0A381XQ79</accession>
<evidence type="ECO:0000256" key="8">
    <source>
        <dbReference type="ARBA" id="ARBA00022490"/>
    </source>
</evidence>
<evidence type="ECO:0000256" key="5">
    <source>
        <dbReference type="ARBA" id="ARBA00007383"/>
    </source>
</evidence>
<gene>
    <name evidence="15" type="ORF">METZ01_LOCUS119664</name>
</gene>
<evidence type="ECO:0000256" key="11">
    <source>
        <dbReference type="ARBA" id="ARBA00022759"/>
    </source>
</evidence>
<dbReference type="InterPro" id="IPR001352">
    <property type="entry name" value="RNase_HII/HIII"/>
</dbReference>
<evidence type="ECO:0000256" key="7">
    <source>
        <dbReference type="ARBA" id="ARBA00019179"/>
    </source>
</evidence>
<keyword evidence="9" id="KW-0540">Nuclease</keyword>
<dbReference type="InterPro" id="IPR036397">
    <property type="entry name" value="RNaseH_sf"/>
</dbReference>
<dbReference type="EC" id="3.1.26.4" evidence="6"/>
<organism evidence="15">
    <name type="scientific">marine metagenome</name>
    <dbReference type="NCBI Taxonomy" id="408172"/>
    <lineage>
        <taxon>unclassified sequences</taxon>
        <taxon>metagenomes</taxon>
        <taxon>ecological metagenomes</taxon>
    </lineage>
</organism>
<name>A0A381XQ79_9ZZZZ</name>
<dbReference type="PROSITE" id="PS51975">
    <property type="entry name" value="RNASE_H_2"/>
    <property type="match status" value="1"/>
</dbReference>
<dbReference type="GO" id="GO:0032299">
    <property type="term" value="C:ribonuclease H2 complex"/>
    <property type="evidence" value="ECO:0007669"/>
    <property type="project" value="TreeGrafter"/>
</dbReference>
<dbReference type="EMBL" id="UINC01015957">
    <property type="protein sequence ID" value="SVA66810.1"/>
    <property type="molecule type" value="Genomic_DNA"/>
</dbReference>
<dbReference type="Gene3D" id="3.30.420.10">
    <property type="entry name" value="Ribonuclease H-like superfamily/Ribonuclease H"/>
    <property type="match status" value="1"/>
</dbReference>
<dbReference type="Pfam" id="PF01351">
    <property type="entry name" value="RNase_HII"/>
    <property type="match status" value="1"/>
</dbReference>
<feature type="domain" description="RNase H type-2" evidence="14">
    <location>
        <begin position="1"/>
        <end position="182"/>
    </location>
</feature>
<evidence type="ECO:0000256" key="10">
    <source>
        <dbReference type="ARBA" id="ARBA00022723"/>
    </source>
</evidence>
<comment type="cofactor">
    <cofactor evidence="3">
        <name>Mg(2+)</name>
        <dbReference type="ChEBI" id="CHEBI:18420"/>
    </cofactor>
</comment>
<dbReference type="InterPro" id="IPR022898">
    <property type="entry name" value="RNase_HII"/>
</dbReference>
<keyword evidence="13" id="KW-0464">Manganese</keyword>
<evidence type="ECO:0000256" key="12">
    <source>
        <dbReference type="ARBA" id="ARBA00022801"/>
    </source>
</evidence>
<comment type="catalytic activity">
    <reaction evidence="1">
        <text>Endonucleolytic cleavage to 5'-phosphomonoester.</text>
        <dbReference type="EC" id="3.1.26.4"/>
    </reaction>
</comment>
<keyword evidence="11" id="KW-0255">Endonuclease</keyword>
<dbReference type="GO" id="GO:0005737">
    <property type="term" value="C:cytoplasm"/>
    <property type="evidence" value="ECO:0007669"/>
    <property type="project" value="UniProtKB-SubCell"/>
</dbReference>
<evidence type="ECO:0000256" key="9">
    <source>
        <dbReference type="ARBA" id="ARBA00022722"/>
    </source>
</evidence>
<dbReference type="NCBIfam" id="NF000595">
    <property type="entry name" value="PRK00015.1-3"/>
    <property type="match status" value="1"/>
</dbReference>
<evidence type="ECO:0000313" key="15">
    <source>
        <dbReference type="EMBL" id="SVA66810.1"/>
    </source>
</evidence>
<evidence type="ECO:0000256" key="13">
    <source>
        <dbReference type="ARBA" id="ARBA00023211"/>
    </source>
</evidence>
<dbReference type="GO" id="GO:0046872">
    <property type="term" value="F:metal ion binding"/>
    <property type="evidence" value="ECO:0007669"/>
    <property type="project" value="UniProtKB-KW"/>
</dbReference>
<evidence type="ECO:0000256" key="2">
    <source>
        <dbReference type="ARBA" id="ARBA00001936"/>
    </source>
</evidence>
<evidence type="ECO:0000256" key="3">
    <source>
        <dbReference type="ARBA" id="ARBA00001946"/>
    </source>
</evidence>
<dbReference type="InterPro" id="IPR024567">
    <property type="entry name" value="RNase_HII/HIII_dom"/>
</dbReference>
<dbReference type="CDD" id="cd07182">
    <property type="entry name" value="RNase_HII_bacteria_HII_like"/>
    <property type="match status" value="1"/>
</dbReference>
<dbReference type="PANTHER" id="PTHR10954:SF18">
    <property type="entry name" value="RIBONUCLEASE HII"/>
    <property type="match status" value="1"/>
</dbReference>
<sequence>VGRGPLAGPVVASAVILPQDHDIIGLNDSKKLSPKKRLVLYNEIMDKSTSIGLGLESIYTIDKVNIRNATFIAMKKAIQNLDIKPDRLLIDGVDVPKLNVPYEGVVKGDTKIESIMAASIIAKVVRDRIMIDYSVIYPEYGFEKHKGYGTKMHMEALRKNMATPIHRKSFNPVSKYLPTFKWLRKNNKLRWMAQKLSAMYLLEDGYSIDSIAVMLDNNLLVDIIGLKNRLKIFVFVNLVNDSSYDKNLHSVITNDARIKNNILKYFASNNINITQPWRVDIIDVDLYSKISKFEYFGGILSSK</sequence>
<dbReference type="GO" id="GO:0004523">
    <property type="term" value="F:RNA-DNA hybrid ribonuclease activity"/>
    <property type="evidence" value="ECO:0007669"/>
    <property type="project" value="UniProtKB-EC"/>
</dbReference>
<keyword evidence="12" id="KW-0378">Hydrolase</keyword>